<proteinExistence type="predicted"/>
<protein>
    <recommendedName>
        <fullName evidence="7">Ureidoglycolate hydrolase</fullName>
    </recommendedName>
</protein>
<evidence type="ECO:0000256" key="1">
    <source>
        <dbReference type="ARBA" id="ARBA00011738"/>
    </source>
</evidence>
<evidence type="ECO:0000313" key="5">
    <source>
        <dbReference type="EMBL" id="KAJ4396483.1"/>
    </source>
</evidence>
<dbReference type="InterPro" id="IPR011051">
    <property type="entry name" value="RmlC_Cupin_sf"/>
</dbReference>
<reference evidence="5" key="1">
    <citation type="submission" date="2022-10" db="EMBL/GenBank/DDBJ databases">
        <title>Tapping the CABI collections for fungal endophytes: first genome assemblies for Collariella, Neodidymelliopsis, Ascochyta clinopodiicola, Didymella pomorum, Didymosphaeria variabile, Neocosmospora piperis and Neocucurbitaria cava.</title>
        <authorList>
            <person name="Hill R."/>
        </authorList>
    </citation>
    <scope>NUCLEOTIDE SEQUENCE</scope>
    <source>
        <strain evidence="5">IMI 355082</strain>
    </source>
</reference>
<name>A0A9W9D0Y9_9PEZI</name>
<evidence type="ECO:0008006" key="7">
    <source>
        <dbReference type="Google" id="ProtNLM"/>
    </source>
</evidence>
<dbReference type="OrthoDB" id="10266039at2759"/>
<dbReference type="Gene3D" id="2.60.120.480">
    <property type="entry name" value="Ureidoglycolate hydrolase"/>
    <property type="match status" value="1"/>
</dbReference>
<dbReference type="CDD" id="cd20298">
    <property type="entry name" value="cupin_UAH"/>
    <property type="match status" value="1"/>
</dbReference>
<dbReference type="GO" id="GO:0050385">
    <property type="term" value="F:ureidoglycolate lyase activity"/>
    <property type="evidence" value="ECO:0007669"/>
    <property type="project" value="UniProtKB-EC"/>
</dbReference>
<dbReference type="EMBL" id="JAPEVB010000001">
    <property type="protein sequence ID" value="KAJ4396483.1"/>
    <property type="molecule type" value="Genomic_DNA"/>
</dbReference>
<keyword evidence="2" id="KW-0659">Purine metabolism</keyword>
<dbReference type="AlphaFoldDB" id="A0A9W9D0Y9"/>
<evidence type="ECO:0000313" key="6">
    <source>
        <dbReference type="Proteomes" id="UP001140453"/>
    </source>
</evidence>
<comment type="subunit">
    <text evidence="1">Homodimer.</text>
</comment>
<dbReference type="GO" id="GO:0000256">
    <property type="term" value="P:allantoin catabolic process"/>
    <property type="evidence" value="ECO:0007669"/>
    <property type="project" value="InterPro"/>
</dbReference>
<dbReference type="InterPro" id="IPR047233">
    <property type="entry name" value="UAH_cupin"/>
</dbReference>
<dbReference type="Pfam" id="PF04115">
    <property type="entry name" value="Ureidogly_lyase"/>
    <property type="match status" value="1"/>
</dbReference>
<keyword evidence="3" id="KW-0456">Lyase</keyword>
<evidence type="ECO:0000256" key="3">
    <source>
        <dbReference type="ARBA" id="ARBA00023239"/>
    </source>
</evidence>
<dbReference type="PANTHER" id="PTHR21221">
    <property type="entry name" value="UREIDOGLYCOLATE HYDROLASE"/>
    <property type="match status" value="1"/>
</dbReference>
<keyword evidence="6" id="KW-1185">Reference proteome</keyword>
<dbReference type="InterPro" id="IPR007247">
    <property type="entry name" value="Ureidogly_lyase"/>
</dbReference>
<dbReference type="SUPFAM" id="SSF51182">
    <property type="entry name" value="RmlC-like cupins"/>
    <property type="match status" value="1"/>
</dbReference>
<evidence type="ECO:0000256" key="2">
    <source>
        <dbReference type="ARBA" id="ARBA00022631"/>
    </source>
</evidence>
<dbReference type="GO" id="GO:0004848">
    <property type="term" value="F:ureidoglycolate hydrolase activity"/>
    <property type="evidence" value="ECO:0007669"/>
    <property type="project" value="InterPro"/>
</dbReference>
<dbReference type="InterPro" id="IPR024060">
    <property type="entry name" value="Ureidoglycolate_lyase_dom_sf"/>
</dbReference>
<comment type="caution">
    <text evidence="5">The sequence shown here is derived from an EMBL/GenBank/DDBJ whole genome shotgun (WGS) entry which is preliminary data.</text>
</comment>
<evidence type="ECO:0000256" key="4">
    <source>
        <dbReference type="ARBA" id="ARBA00047684"/>
    </source>
</evidence>
<dbReference type="Proteomes" id="UP001140453">
    <property type="component" value="Unassembled WGS sequence"/>
</dbReference>
<dbReference type="PANTHER" id="PTHR21221:SF1">
    <property type="entry name" value="UREIDOGLYCOLATE LYASE"/>
    <property type="match status" value="1"/>
</dbReference>
<comment type="catalytic activity">
    <reaction evidence="4">
        <text>(S)-ureidoglycolate = urea + glyoxylate</text>
        <dbReference type="Rhea" id="RHEA:11304"/>
        <dbReference type="ChEBI" id="CHEBI:16199"/>
        <dbReference type="ChEBI" id="CHEBI:36655"/>
        <dbReference type="ChEBI" id="CHEBI:57296"/>
        <dbReference type="EC" id="4.3.2.3"/>
    </reaction>
</comment>
<gene>
    <name evidence="5" type="ORF">N0V93_000702</name>
</gene>
<dbReference type="GO" id="GO:0006144">
    <property type="term" value="P:purine nucleobase metabolic process"/>
    <property type="evidence" value="ECO:0007669"/>
    <property type="project" value="UniProtKB-KW"/>
</dbReference>
<sequence length="290" mass="30623">MATSEFLIAVLALSRLQQPHTHLRTFCATRAPATMATVEIPIYSLELTITAHLLTPDNFAPFGEVIQNPRPDVHPSKFADAGRLPFDAISANQGTAIQYQHVTHMVNKYDQAPSGAPGGPVMSMFVCAARQLQSQRPGRPGKGPGSASYFEVNILERHPYTTQTFTPLSASGSKVSDGQQCYLVIVAPNVKAASAPQSQTVESPVASPPDLLGLKAFVATTNQAVTYGAGTWHAPMVALGPEGSALDFVVTQFKNGVGSEDCQIVTFGTSADGSVCVEVPIPSNASKSKL</sequence>
<organism evidence="5 6">
    <name type="scientific">Gnomoniopsis smithogilvyi</name>
    <dbReference type="NCBI Taxonomy" id="1191159"/>
    <lineage>
        <taxon>Eukaryota</taxon>
        <taxon>Fungi</taxon>
        <taxon>Dikarya</taxon>
        <taxon>Ascomycota</taxon>
        <taxon>Pezizomycotina</taxon>
        <taxon>Sordariomycetes</taxon>
        <taxon>Sordariomycetidae</taxon>
        <taxon>Diaporthales</taxon>
        <taxon>Gnomoniaceae</taxon>
        <taxon>Gnomoniopsis</taxon>
    </lineage>
</organism>
<accession>A0A9W9D0Y9</accession>